<reference evidence="1" key="1">
    <citation type="submission" date="2019-06" db="EMBL/GenBank/DDBJ databases">
        <title>Genomics analysis of Aphanomyces spp. identifies a new class of oomycete effector associated with host adaptation.</title>
        <authorList>
            <person name="Gaulin E."/>
        </authorList>
    </citation>
    <scope>NUCLEOTIDE SEQUENCE</scope>
    <source>
        <strain evidence="1">CBS 578.67</strain>
    </source>
</reference>
<proteinExistence type="predicted"/>
<evidence type="ECO:0000313" key="1">
    <source>
        <dbReference type="EMBL" id="KAF0713062.1"/>
    </source>
</evidence>
<feature type="non-terminal residue" evidence="1">
    <location>
        <position position="1"/>
    </location>
</feature>
<name>A0A6A4ZKV8_9STRA</name>
<sequence>LKLRLVNTIVTCASKRDTVPHEGGSLYHLYDQNPRYKKVPLLSHRGADCFVDCYDVTGCHVKRIRLSLLHCLDLQLHDPKWALHTCVACPRARAVCTIETSPNCTAKEGLPGSRTWLHKGANYCQWVK</sequence>
<gene>
    <name evidence="1" type="ORF">As57867_004525</name>
</gene>
<protein>
    <submittedName>
        <fullName evidence="1">Uncharacterized protein</fullName>
    </submittedName>
</protein>
<accession>A0A6A4ZKV8</accession>
<dbReference type="EMBL" id="VJMH01001129">
    <property type="protein sequence ID" value="KAF0713062.1"/>
    <property type="molecule type" value="Genomic_DNA"/>
</dbReference>
<organism evidence="1">
    <name type="scientific">Aphanomyces stellatus</name>
    <dbReference type="NCBI Taxonomy" id="120398"/>
    <lineage>
        <taxon>Eukaryota</taxon>
        <taxon>Sar</taxon>
        <taxon>Stramenopiles</taxon>
        <taxon>Oomycota</taxon>
        <taxon>Saprolegniomycetes</taxon>
        <taxon>Saprolegniales</taxon>
        <taxon>Verrucalvaceae</taxon>
        <taxon>Aphanomyces</taxon>
    </lineage>
</organism>
<dbReference type="OrthoDB" id="10610433at2759"/>
<comment type="caution">
    <text evidence="1">The sequence shown here is derived from an EMBL/GenBank/DDBJ whole genome shotgun (WGS) entry which is preliminary data.</text>
</comment>
<dbReference type="AlphaFoldDB" id="A0A6A4ZKV8"/>